<keyword evidence="2" id="KW-1185">Reference proteome</keyword>
<accession>A0AAV7N0I3</accession>
<evidence type="ECO:0000313" key="2">
    <source>
        <dbReference type="Proteomes" id="UP001066276"/>
    </source>
</evidence>
<dbReference type="EMBL" id="JANPWB010000013">
    <property type="protein sequence ID" value="KAJ1108154.1"/>
    <property type="molecule type" value="Genomic_DNA"/>
</dbReference>
<dbReference type="AlphaFoldDB" id="A0AAV7N0I3"/>
<proteinExistence type="predicted"/>
<dbReference type="Proteomes" id="UP001066276">
    <property type="component" value="Chromosome 9"/>
</dbReference>
<protein>
    <submittedName>
        <fullName evidence="1">Uncharacterized protein</fullName>
    </submittedName>
</protein>
<sequence>MDLSKATSDPEGLPQTTRKARVVTFLKPGRTAMDFKAYLPLSMLNIDYKIQRGRGLRAKMHGCTQSALDTSVTHSNLLPSELSCICLPMAQDLCGCRILQKGNGAAPFTLCGAAAQNMVARGP</sequence>
<evidence type="ECO:0000313" key="1">
    <source>
        <dbReference type="EMBL" id="KAJ1108154.1"/>
    </source>
</evidence>
<name>A0AAV7N0I3_PLEWA</name>
<reference evidence="1" key="1">
    <citation type="journal article" date="2022" name="bioRxiv">
        <title>Sequencing and chromosome-scale assembly of the giantPleurodeles waltlgenome.</title>
        <authorList>
            <person name="Brown T."/>
            <person name="Elewa A."/>
            <person name="Iarovenko S."/>
            <person name="Subramanian E."/>
            <person name="Araus A.J."/>
            <person name="Petzold A."/>
            <person name="Susuki M."/>
            <person name="Suzuki K.-i.T."/>
            <person name="Hayashi T."/>
            <person name="Toyoda A."/>
            <person name="Oliveira C."/>
            <person name="Osipova E."/>
            <person name="Leigh N.D."/>
            <person name="Simon A."/>
            <person name="Yun M.H."/>
        </authorList>
    </citation>
    <scope>NUCLEOTIDE SEQUENCE</scope>
    <source>
        <strain evidence="1">20211129_DDA</strain>
        <tissue evidence="1">Liver</tissue>
    </source>
</reference>
<gene>
    <name evidence="1" type="ORF">NDU88_005536</name>
</gene>
<comment type="caution">
    <text evidence="1">The sequence shown here is derived from an EMBL/GenBank/DDBJ whole genome shotgun (WGS) entry which is preliminary data.</text>
</comment>
<organism evidence="1 2">
    <name type="scientific">Pleurodeles waltl</name>
    <name type="common">Iberian ribbed newt</name>
    <dbReference type="NCBI Taxonomy" id="8319"/>
    <lineage>
        <taxon>Eukaryota</taxon>
        <taxon>Metazoa</taxon>
        <taxon>Chordata</taxon>
        <taxon>Craniata</taxon>
        <taxon>Vertebrata</taxon>
        <taxon>Euteleostomi</taxon>
        <taxon>Amphibia</taxon>
        <taxon>Batrachia</taxon>
        <taxon>Caudata</taxon>
        <taxon>Salamandroidea</taxon>
        <taxon>Salamandridae</taxon>
        <taxon>Pleurodelinae</taxon>
        <taxon>Pleurodeles</taxon>
    </lineage>
</organism>